<protein>
    <submittedName>
        <fullName evidence="2">Uncharacterized protein</fullName>
    </submittedName>
</protein>
<comment type="caution">
    <text evidence="2">The sequence shown here is derived from an EMBL/GenBank/DDBJ whole genome shotgun (WGS) entry which is preliminary data.</text>
</comment>
<keyword evidence="1" id="KW-0812">Transmembrane</keyword>
<evidence type="ECO:0000313" key="3">
    <source>
        <dbReference type="Proteomes" id="UP000736787"/>
    </source>
</evidence>
<organism evidence="2 3">
    <name type="scientific">Phytophthora cactorum</name>
    <dbReference type="NCBI Taxonomy" id="29920"/>
    <lineage>
        <taxon>Eukaryota</taxon>
        <taxon>Sar</taxon>
        <taxon>Stramenopiles</taxon>
        <taxon>Oomycota</taxon>
        <taxon>Peronosporomycetes</taxon>
        <taxon>Peronosporales</taxon>
        <taxon>Peronosporaceae</taxon>
        <taxon>Phytophthora</taxon>
    </lineage>
</organism>
<sequence>MFGEVLFHRARVIVVVIDNGAMIAIGCTLGFCMVDSSCVILGGAPAHRAT</sequence>
<accession>A0A8T1CI42</accession>
<gene>
    <name evidence="2" type="ORF">PC117_g15738</name>
</gene>
<evidence type="ECO:0000313" key="2">
    <source>
        <dbReference type="EMBL" id="KAG2923445.1"/>
    </source>
</evidence>
<reference evidence="2" key="1">
    <citation type="submission" date="2018-10" db="EMBL/GenBank/DDBJ databases">
        <title>Effector identification in a new, highly contiguous assembly of the strawberry crown rot pathogen Phytophthora cactorum.</title>
        <authorList>
            <person name="Armitage A.D."/>
            <person name="Nellist C.F."/>
            <person name="Bates H."/>
            <person name="Vickerstaff R.J."/>
            <person name="Harrison R.J."/>
        </authorList>
    </citation>
    <scope>NUCLEOTIDE SEQUENCE</scope>
    <source>
        <strain evidence="2">4040</strain>
    </source>
</reference>
<proteinExistence type="predicted"/>
<dbReference type="Proteomes" id="UP000736787">
    <property type="component" value="Unassembled WGS sequence"/>
</dbReference>
<evidence type="ECO:0000256" key="1">
    <source>
        <dbReference type="SAM" id="Phobius"/>
    </source>
</evidence>
<keyword evidence="1" id="KW-1133">Transmembrane helix</keyword>
<name>A0A8T1CI42_9STRA</name>
<keyword evidence="1" id="KW-0472">Membrane</keyword>
<dbReference type="EMBL" id="RCMK01000535">
    <property type="protein sequence ID" value="KAG2923445.1"/>
    <property type="molecule type" value="Genomic_DNA"/>
</dbReference>
<feature type="transmembrane region" description="Helical" evidence="1">
    <location>
        <begin position="12"/>
        <end position="31"/>
    </location>
</feature>
<dbReference type="AlphaFoldDB" id="A0A8T1CI42"/>